<organism evidence="9 11">
    <name type="scientific">Prunus armeniaca</name>
    <name type="common">Apricot</name>
    <name type="synonym">Armeniaca vulgaris</name>
    <dbReference type="NCBI Taxonomy" id="36596"/>
    <lineage>
        <taxon>Eukaryota</taxon>
        <taxon>Viridiplantae</taxon>
        <taxon>Streptophyta</taxon>
        <taxon>Embryophyta</taxon>
        <taxon>Tracheophyta</taxon>
        <taxon>Spermatophyta</taxon>
        <taxon>Magnoliopsida</taxon>
        <taxon>eudicotyledons</taxon>
        <taxon>Gunneridae</taxon>
        <taxon>Pentapetalae</taxon>
        <taxon>rosids</taxon>
        <taxon>fabids</taxon>
        <taxon>Rosales</taxon>
        <taxon>Rosaceae</taxon>
        <taxon>Amygdaloideae</taxon>
        <taxon>Amygdaleae</taxon>
        <taxon>Prunus</taxon>
    </lineage>
</organism>
<dbReference type="PRINTS" id="PR00404">
    <property type="entry name" value="MADSDOMAIN"/>
</dbReference>
<dbReference type="PANTHER" id="PTHR11945:SF776">
    <property type="entry name" value="AGAMOUS-LIKE 50-RELATED"/>
    <property type="match status" value="1"/>
</dbReference>
<keyword evidence="5" id="KW-0539">Nucleus</keyword>
<reference evidence="9 10" key="2">
    <citation type="submission" date="2020-05" db="EMBL/GenBank/DDBJ databases">
        <authorList>
            <person name="Campoy J."/>
            <person name="Schneeberger K."/>
            <person name="Spophaly S."/>
        </authorList>
    </citation>
    <scope>NUCLEOTIDE SEQUENCE [LARGE SCALE GENOMIC DNA]</scope>
    <source>
        <strain evidence="9">PruArmRojPasFocal</strain>
    </source>
</reference>
<evidence type="ECO:0000256" key="3">
    <source>
        <dbReference type="ARBA" id="ARBA00023125"/>
    </source>
</evidence>
<keyword evidence="3" id="KW-0238">DNA-binding</keyword>
<dbReference type="EMBL" id="CAEKKB010000004">
    <property type="protein sequence ID" value="CAB4309130.1"/>
    <property type="molecule type" value="Genomic_DNA"/>
</dbReference>
<dbReference type="PANTHER" id="PTHR11945">
    <property type="entry name" value="MADS BOX PROTEIN"/>
    <property type="match status" value="1"/>
</dbReference>
<dbReference type="AlphaFoldDB" id="A0A6J5X5N8"/>
<name>A0A6J5X5N8_PRUAR</name>
<evidence type="ECO:0000313" key="8">
    <source>
        <dbReference type="EMBL" id="CAB4278727.1"/>
    </source>
</evidence>
<dbReference type="Proteomes" id="UP000507245">
    <property type="component" value="Unassembled WGS sequence"/>
</dbReference>
<dbReference type="PROSITE" id="PS50066">
    <property type="entry name" value="MADS_BOX_2"/>
    <property type="match status" value="1"/>
</dbReference>
<dbReference type="Proteomes" id="UP000507222">
    <property type="component" value="Unassembled WGS sequence"/>
</dbReference>
<keyword evidence="2" id="KW-0805">Transcription regulation</keyword>
<dbReference type="Gene3D" id="3.40.1810.10">
    <property type="entry name" value="Transcription factor, MADS-box"/>
    <property type="match status" value="1"/>
</dbReference>
<gene>
    <name evidence="8" type="ORF">CURHAP_LOCUS30414</name>
    <name evidence="9" type="ORF">ORAREDHAP_LOCUS29935</name>
</gene>
<evidence type="ECO:0000256" key="2">
    <source>
        <dbReference type="ARBA" id="ARBA00023015"/>
    </source>
</evidence>
<dbReference type="GO" id="GO:0005634">
    <property type="term" value="C:nucleus"/>
    <property type="evidence" value="ECO:0007669"/>
    <property type="project" value="UniProtKB-SubCell"/>
</dbReference>
<comment type="subcellular location">
    <subcellularLocation>
        <location evidence="1">Nucleus</location>
    </subcellularLocation>
</comment>
<keyword evidence="4" id="KW-0804">Transcription</keyword>
<keyword evidence="6" id="KW-0472">Membrane</keyword>
<accession>A0A6J5X5N8</accession>
<dbReference type="GO" id="GO:0046983">
    <property type="term" value="F:protein dimerization activity"/>
    <property type="evidence" value="ECO:0007669"/>
    <property type="project" value="InterPro"/>
</dbReference>
<dbReference type="OrthoDB" id="1896642at2759"/>
<keyword evidence="6" id="KW-1133">Transmembrane helix</keyword>
<evidence type="ECO:0000313" key="11">
    <source>
        <dbReference type="Proteomes" id="UP000507245"/>
    </source>
</evidence>
<evidence type="ECO:0000259" key="7">
    <source>
        <dbReference type="PROSITE" id="PS50066"/>
    </source>
</evidence>
<reference evidence="11" key="1">
    <citation type="journal article" date="2020" name="Genome Biol.">
        <title>Gamete binning: chromosome-level and haplotype-resolved genome assembly enabled by high-throughput single-cell sequencing of gamete genomes.</title>
        <authorList>
            <person name="Campoy J.A."/>
            <person name="Sun H."/>
            <person name="Goel M."/>
            <person name="Jiao W.-B."/>
            <person name="Folz-Donahue K."/>
            <person name="Wang N."/>
            <person name="Rubio M."/>
            <person name="Liu C."/>
            <person name="Kukat C."/>
            <person name="Ruiz D."/>
            <person name="Huettel B."/>
            <person name="Schneeberger K."/>
        </authorList>
    </citation>
    <scope>NUCLEOTIDE SEQUENCE [LARGE SCALE GENOMIC DNA]</scope>
    <source>
        <strain evidence="11">cv. Rojo Pasion</strain>
    </source>
</reference>
<evidence type="ECO:0000313" key="10">
    <source>
        <dbReference type="Proteomes" id="UP000507222"/>
    </source>
</evidence>
<proteinExistence type="predicted"/>
<evidence type="ECO:0000256" key="6">
    <source>
        <dbReference type="SAM" id="Phobius"/>
    </source>
</evidence>
<keyword evidence="6" id="KW-0812">Transmembrane</keyword>
<evidence type="ECO:0000256" key="5">
    <source>
        <dbReference type="ARBA" id="ARBA00023242"/>
    </source>
</evidence>
<evidence type="ECO:0000313" key="9">
    <source>
        <dbReference type="EMBL" id="CAB4309130.1"/>
    </source>
</evidence>
<dbReference type="SUPFAM" id="SSF55455">
    <property type="entry name" value="SRF-like"/>
    <property type="match status" value="1"/>
</dbReference>
<dbReference type="Pfam" id="PF00319">
    <property type="entry name" value="SRF-TF"/>
    <property type="match status" value="1"/>
</dbReference>
<evidence type="ECO:0000256" key="1">
    <source>
        <dbReference type="ARBA" id="ARBA00004123"/>
    </source>
</evidence>
<protein>
    <recommendedName>
        <fullName evidence="7">MADS-box domain-containing protein</fullName>
    </recommendedName>
</protein>
<feature type="domain" description="MADS-box" evidence="7">
    <location>
        <begin position="1"/>
        <end position="61"/>
    </location>
</feature>
<evidence type="ECO:0000256" key="4">
    <source>
        <dbReference type="ARBA" id="ARBA00023163"/>
    </source>
</evidence>
<sequence length="97" mass="10713">MKKKKIPIEKIEKKKSHNVTLSKTRNGLIKKAWEFSILSSASVGVLVISVAGHHYTYGFPSLDFVVDQFFSRTTVGPSTLTTGSSSFVFVDDQFLAS</sequence>
<dbReference type="GO" id="GO:0000978">
    <property type="term" value="F:RNA polymerase II cis-regulatory region sequence-specific DNA binding"/>
    <property type="evidence" value="ECO:0007669"/>
    <property type="project" value="TreeGrafter"/>
</dbReference>
<dbReference type="EMBL" id="CAEKDK010000004">
    <property type="protein sequence ID" value="CAB4278727.1"/>
    <property type="molecule type" value="Genomic_DNA"/>
</dbReference>
<keyword evidence="11" id="KW-1185">Reference proteome</keyword>
<dbReference type="GO" id="GO:0000981">
    <property type="term" value="F:DNA-binding transcription factor activity, RNA polymerase II-specific"/>
    <property type="evidence" value="ECO:0007669"/>
    <property type="project" value="TreeGrafter"/>
</dbReference>
<dbReference type="InterPro" id="IPR002100">
    <property type="entry name" value="TF_MADSbox"/>
</dbReference>
<feature type="transmembrane region" description="Helical" evidence="6">
    <location>
        <begin position="32"/>
        <end position="55"/>
    </location>
</feature>
<dbReference type="InterPro" id="IPR036879">
    <property type="entry name" value="TF_MADSbox_sf"/>
</dbReference>
<dbReference type="SMART" id="SM00432">
    <property type="entry name" value="MADS"/>
    <property type="match status" value="1"/>
</dbReference>